<evidence type="ECO:0000256" key="3">
    <source>
        <dbReference type="ARBA" id="ARBA00023163"/>
    </source>
</evidence>
<dbReference type="InterPro" id="IPR023187">
    <property type="entry name" value="Tscrpt_reg_MarR-type_CS"/>
</dbReference>
<dbReference type="EMBL" id="JBHTJA010000081">
    <property type="protein sequence ID" value="MFD0904308.1"/>
    <property type="molecule type" value="Genomic_DNA"/>
</dbReference>
<dbReference type="PANTHER" id="PTHR33164:SF43">
    <property type="entry name" value="HTH-TYPE TRANSCRIPTIONAL REPRESSOR YETL"/>
    <property type="match status" value="1"/>
</dbReference>
<dbReference type="InterPro" id="IPR036388">
    <property type="entry name" value="WH-like_DNA-bd_sf"/>
</dbReference>
<proteinExistence type="predicted"/>
<accession>A0ABW3EV22</accession>
<dbReference type="InterPro" id="IPR000835">
    <property type="entry name" value="HTH_MarR-typ"/>
</dbReference>
<evidence type="ECO:0000313" key="6">
    <source>
        <dbReference type="Proteomes" id="UP001596972"/>
    </source>
</evidence>
<dbReference type="SUPFAM" id="SSF46785">
    <property type="entry name" value="Winged helix' DNA-binding domain"/>
    <property type="match status" value="1"/>
</dbReference>
<feature type="domain" description="HTH marR-type" evidence="4">
    <location>
        <begin position="1"/>
        <end position="155"/>
    </location>
</feature>
<dbReference type="InterPro" id="IPR036390">
    <property type="entry name" value="WH_DNA-bd_sf"/>
</dbReference>
<gene>
    <name evidence="5" type="ORF">ACFQ11_28255</name>
</gene>
<evidence type="ECO:0000256" key="1">
    <source>
        <dbReference type="ARBA" id="ARBA00023015"/>
    </source>
</evidence>
<evidence type="ECO:0000256" key="2">
    <source>
        <dbReference type="ARBA" id="ARBA00023125"/>
    </source>
</evidence>
<reference evidence="6" key="1">
    <citation type="journal article" date="2019" name="Int. J. Syst. Evol. Microbiol.">
        <title>The Global Catalogue of Microorganisms (GCM) 10K type strain sequencing project: providing services to taxonomists for standard genome sequencing and annotation.</title>
        <authorList>
            <consortium name="The Broad Institute Genomics Platform"/>
            <consortium name="The Broad Institute Genome Sequencing Center for Infectious Disease"/>
            <person name="Wu L."/>
            <person name="Ma J."/>
        </authorList>
    </citation>
    <scope>NUCLEOTIDE SEQUENCE [LARGE SCALE GENOMIC DNA]</scope>
    <source>
        <strain evidence="6">JCM 31202</strain>
    </source>
</reference>
<evidence type="ECO:0000313" key="5">
    <source>
        <dbReference type="EMBL" id="MFD0904308.1"/>
    </source>
</evidence>
<evidence type="ECO:0000259" key="4">
    <source>
        <dbReference type="PROSITE" id="PS50995"/>
    </source>
</evidence>
<keyword evidence="2" id="KW-0238">DNA-binding</keyword>
<dbReference type="RefSeq" id="WP_378304037.1">
    <property type="nucleotide sequence ID" value="NZ_JBHTJA010000081.1"/>
</dbReference>
<dbReference type="PANTHER" id="PTHR33164">
    <property type="entry name" value="TRANSCRIPTIONAL REGULATOR, MARR FAMILY"/>
    <property type="match status" value="1"/>
</dbReference>
<sequence>MDKETLGFGDLADLGPPERWPVGRLFAAASKLAGPVMWRLVEKHGVSPAGFFMLRVLVGEDGLRPGEVARRLMQSAATVTSVADTLERNGLLERRRDERDRRAVRLHVTEAGRALVAETGHAMSRDLWALYDVPDEADEPAVRRYLLALLDRFNDFSEGDRC</sequence>
<dbReference type="PROSITE" id="PS01117">
    <property type="entry name" value="HTH_MARR_1"/>
    <property type="match status" value="1"/>
</dbReference>
<keyword evidence="1" id="KW-0805">Transcription regulation</keyword>
<keyword evidence="3" id="KW-0804">Transcription</keyword>
<protein>
    <submittedName>
        <fullName evidence="5">MarR family winged helix-turn-helix transcriptional regulator</fullName>
    </submittedName>
</protein>
<dbReference type="InterPro" id="IPR039422">
    <property type="entry name" value="MarR/SlyA-like"/>
</dbReference>
<name>A0ABW3EV22_9ACTN</name>
<dbReference type="Proteomes" id="UP001596972">
    <property type="component" value="Unassembled WGS sequence"/>
</dbReference>
<dbReference type="PROSITE" id="PS50995">
    <property type="entry name" value="HTH_MARR_2"/>
    <property type="match status" value="1"/>
</dbReference>
<dbReference type="SMART" id="SM00347">
    <property type="entry name" value="HTH_MARR"/>
    <property type="match status" value="1"/>
</dbReference>
<dbReference type="Gene3D" id="1.10.10.10">
    <property type="entry name" value="Winged helix-like DNA-binding domain superfamily/Winged helix DNA-binding domain"/>
    <property type="match status" value="1"/>
</dbReference>
<keyword evidence="6" id="KW-1185">Reference proteome</keyword>
<comment type="caution">
    <text evidence="5">The sequence shown here is derived from an EMBL/GenBank/DDBJ whole genome shotgun (WGS) entry which is preliminary data.</text>
</comment>
<dbReference type="Pfam" id="PF12802">
    <property type="entry name" value="MarR_2"/>
    <property type="match status" value="1"/>
</dbReference>
<organism evidence="5 6">
    <name type="scientific">Actinomadura sediminis</name>
    <dbReference type="NCBI Taxonomy" id="1038904"/>
    <lineage>
        <taxon>Bacteria</taxon>
        <taxon>Bacillati</taxon>
        <taxon>Actinomycetota</taxon>
        <taxon>Actinomycetes</taxon>
        <taxon>Streptosporangiales</taxon>
        <taxon>Thermomonosporaceae</taxon>
        <taxon>Actinomadura</taxon>
    </lineage>
</organism>
<dbReference type="PRINTS" id="PR00598">
    <property type="entry name" value="HTHMARR"/>
</dbReference>